<sequence>MLLADMGAEVLRIEREDGNGWPNPVIDRGRKTLTLDIRICASEAFIRNSTASMRVAPAPRFSRTPGKARRTLECALCADWD</sequence>
<gene>
    <name evidence="1" type="ORF">B597_003465</name>
</gene>
<dbReference type="Proteomes" id="UP000026923">
    <property type="component" value="Unassembled WGS sequence"/>
</dbReference>
<evidence type="ECO:0008006" key="3">
    <source>
        <dbReference type="Google" id="ProtNLM"/>
    </source>
</evidence>
<dbReference type="SUPFAM" id="SSF89796">
    <property type="entry name" value="CoA-transferase family III (CaiB/BaiF)"/>
    <property type="match status" value="1"/>
</dbReference>
<protein>
    <recommendedName>
        <fullName evidence="3">CoA transferase</fullName>
    </recommendedName>
</protein>
<evidence type="ECO:0000313" key="2">
    <source>
        <dbReference type="Proteomes" id="UP000026923"/>
    </source>
</evidence>
<comment type="caution">
    <text evidence="1">The sequence shown here is derived from an EMBL/GenBank/DDBJ whole genome shotgun (WGS) entry which is preliminary data.</text>
</comment>
<dbReference type="EMBL" id="AMCZ02000003">
    <property type="protein sequence ID" value="EWC42706.1"/>
    <property type="molecule type" value="Genomic_DNA"/>
</dbReference>
<dbReference type="InterPro" id="IPR023606">
    <property type="entry name" value="CoA-Trfase_III_dom_1_sf"/>
</dbReference>
<name>A0A061JSJ0_STUST</name>
<dbReference type="AlphaFoldDB" id="A0A061JSJ0"/>
<evidence type="ECO:0000313" key="1">
    <source>
        <dbReference type="EMBL" id="EWC42706.1"/>
    </source>
</evidence>
<reference evidence="1 2" key="1">
    <citation type="journal article" date="2013" name="Genome Announc.">
        <title>Draft Genome of the Nitrogen-Fixing Bacterium Pseudomonas stutzeri Strain KOS6 Isolated from Industrial Hydrocarbon Sludge.</title>
        <authorList>
            <person name="Grigoryeva T.V."/>
            <person name="Laikov A.V."/>
            <person name="Naumova R.P."/>
            <person name="Manolov A.I."/>
            <person name="Larin A.K."/>
            <person name="Karpova I.Y."/>
            <person name="Semashko T.A."/>
            <person name="Alexeev D.G."/>
            <person name="Kostryukova E.S."/>
            <person name="Muller R."/>
            <person name="Govorun V.M."/>
        </authorList>
    </citation>
    <scope>NUCLEOTIDE SEQUENCE [LARGE SCALE GENOMIC DNA]</scope>
    <source>
        <strain evidence="1 2">KOS6</strain>
    </source>
</reference>
<organism evidence="1 2">
    <name type="scientific">Stutzerimonas stutzeri KOS6</name>
    <dbReference type="NCBI Taxonomy" id="1218352"/>
    <lineage>
        <taxon>Bacteria</taxon>
        <taxon>Pseudomonadati</taxon>
        <taxon>Pseudomonadota</taxon>
        <taxon>Gammaproteobacteria</taxon>
        <taxon>Pseudomonadales</taxon>
        <taxon>Pseudomonadaceae</taxon>
        <taxon>Stutzerimonas</taxon>
    </lineage>
</organism>
<dbReference type="HOGENOM" id="CLU_2571224_0_0_6"/>
<proteinExistence type="predicted"/>
<dbReference type="Gene3D" id="3.40.50.10540">
    <property type="entry name" value="Crotonobetainyl-coa:carnitine coa-transferase, domain 1"/>
    <property type="match status" value="1"/>
</dbReference>
<accession>A0A061JSJ0</accession>